<evidence type="ECO:0000259" key="1">
    <source>
        <dbReference type="Pfam" id="PF01814"/>
    </source>
</evidence>
<gene>
    <name evidence="2" type="ordered locus">PHZ_c0703</name>
</gene>
<evidence type="ECO:0000313" key="3">
    <source>
        <dbReference type="Proteomes" id="UP000001868"/>
    </source>
</evidence>
<dbReference type="KEGG" id="pzu:PHZ_c0703"/>
<proteinExistence type="predicted"/>
<keyword evidence="3" id="KW-1185">Reference proteome</keyword>
<dbReference type="Pfam" id="PF01814">
    <property type="entry name" value="Hemerythrin"/>
    <property type="match status" value="1"/>
</dbReference>
<feature type="domain" description="Hemerythrin-like" evidence="1">
    <location>
        <begin position="24"/>
        <end position="158"/>
    </location>
</feature>
<name>B4RFN6_PHEZH</name>
<dbReference type="EMBL" id="CP000747">
    <property type="protein sequence ID" value="ACG77117.1"/>
    <property type="molecule type" value="Genomic_DNA"/>
</dbReference>
<dbReference type="STRING" id="450851.PHZ_c0703"/>
<reference evidence="2 3" key="1">
    <citation type="journal article" date="2008" name="BMC Genomics">
        <title>Complete genome of Phenylobacterium zucineum - a novel facultative intracellular bacterium isolated from human erythroleukemia cell line K562.</title>
        <authorList>
            <person name="Luo Y."/>
            <person name="Xu X."/>
            <person name="Ding Z."/>
            <person name="Liu Z."/>
            <person name="Zhang B."/>
            <person name="Yan Z."/>
            <person name="Sun J."/>
            <person name="Hu S."/>
            <person name="Hu X."/>
        </authorList>
    </citation>
    <scope>NUCLEOTIDE SEQUENCE [LARGE SCALE GENOMIC DNA]</scope>
    <source>
        <strain evidence="2 3">HLK1</strain>
    </source>
</reference>
<dbReference type="eggNOG" id="COG3945">
    <property type="taxonomic scope" value="Bacteria"/>
</dbReference>
<dbReference type="HOGENOM" id="CLU_1406383_0_0_5"/>
<evidence type="ECO:0000313" key="2">
    <source>
        <dbReference type="EMBL" id="ACG77117.1"/>
    </source>
</evidence>
<dbReference type="Gene3D" id="1.20.120.520">
    <property type="entry name" value="nmb1532 protein domain like"/>
    <property type="match status" value="1"/>
</dbReference>
<sequence>MATMLHQALDWEIDAPDETLRADPLEWFAAEHARHRQVCRLIAELAEDPGFHGETMSRLAAFIRTDLARHVAEEEEELFPLLRFRALPEDEFETALGQLTAEHRSEADLARRVQDILAERLAAGQSPAKDPEAQGVLRAFAAQELQHLALENAVVLPIARLRLTPDDLAALGRRLVARSSCP</sequence>
<dbReference type="Proteomes" id="UP000001868">
    <property type="component" value="Chromosome"/>
</dbReference>
<organism evidence="2 3">
    <name type="scientific">Phenylobacterium zucineum (strain HLK1)</name>
    <dbReference type="NCBI Taxonomy" id="450851"/>
    <lineage>
        <taxon>Bacteria</taxon>
        <taxon>Pseudomonadati</taxon>
        <taxon>Pseudomonadota</taxon>
        <taxon>Alphaproteobacteria</taxon>
        <taxon>Caulobacterales</taxon>
        <taxon>Caulobacteraceae</taxon>
        <taxon>Phenylobacterium</taxon>
    </lineage>
</organism>
<dbReference type="InterPro" id="IPR012312">
    <property type="entry name" value="Hemerythrin-like"/>
</dbReference>
<dbReference type="RefSeq" id="WP_012521265.1">
    <property type="nucleotide sequence ID" value="NC_011144.1"/>
</dbReference>
<accession>B4RFN6</accession>
<protein>
    <recommendedName>
        <fullName evidence="1">Hemerythrin-like domain-containing protein</fullName>
    </recommendedName>
</protein>
<dbReference type="AlphaFoldDB" id="B4RFN6"/>